<proteinExistence type="predicted"/>
<keyword evidence="3" id="KW-1185">Reference proteome</keyword>
<protein>
    <submittedName>
        <fullName evidence="2">Uncharacterized protein</fullName>
    </submittedName>
</protein>
<evidence type="ECO:0000313" key="2">
    <source>
        <dbReference type="EMBL" id="MCQ4637586.1"/>
    </source>
</evidence>
<reference evidence="2 3" key="1">
    <citation type="submission" date="2022-06" db="EMBL/GenBank/DDBJ databases">
        <title>Isolation of gut microbiota from human fecal samples.</title>
        <authorList>
            <person name="Pamer E.G."/>
            <person name="Barat B."/>
            <person name="Waligurski E."/>
            <person name="Medina S."/>
            <person name="Paddock L."/>
            <person name="Mostad J."/>
        </authorList>
    </citation>
    <scope>NUCLEOTIDE SEQUENCE [LARGE SCALE GENOMIC DNA]</scope>
    <source>
        <strain evidence="2 3">SL.3.17</strain>
    </source>
</reference>
<evidence type="ECO:0000256" key="1">
    <source>
        <dbReference type="SAM" id="MobiDB-lite"/>
    </source>
</evidence>
<accession>A0ABT1RRS3</accession>
<dbReference type="Proteomes" id="UP001524502">
    <property type="component" value="Unassembled WGS sequence"/>
</dbReference>
<sequence>MGHFHFMLPNCQKPERLCLSIGGQAFSVQEHTEESREEAARSNLALAAIPRQQRAQINYFAEVELDKLPENRLLRAQITEKETGDSPFKLPVLHHFSVYIPRKHRELYMDRYVMPQMTAERNDAADSLFYLDPKLSMLGAEEEQLLQMLASAEMDNGDFLLRLNLDAGYLLTPMDIAKSLVFQHPNLANAQPGTAAVVMNEHVAPSRASNPEQYQKLYNLATDISRQGPDKWCYRTNVTNRTTGKEMVYEYDIASHKTGDRVEIYDLSDRTLKSTADPLRGALSTANQDERLQNYTWHTAPGTACDEKDASTRQKQQMRQRADRSGGVSWSLKEQTPLRGMNLYQNSIRVNDKTFSMDVKNYWLRTLGAYYRLLDDKGTPYGEKKFSTIVVPVDTLMGIPMPVWKTTVELDFPDDASGVDLLFGGLGTSGYDKDVCIDGIALTAIFQLGIPTFFLFIDAGLVTTKVLTEAMKDKAFVNQVVQTFVEVIKAGIYNGPTVGLIYSLLEITGKTIGGILATKLFEKIFIWIMGLKTKQEIEAELPVAGWILRIANVVMDLAQLAQTIAEVCSSPAVISARVTRSMNMKAIVKPDPAHGEPGRPQTAVWPAAADNWKIELLYRGGTNKSTVGTFSKTTASAPIEASFTQVPAGGECKIYASAYSENGWLCGKWESDWIKALPDGGSDTKTVTGAITEVLVPLTCDVQYQYKEKLVYDESGYGWHEGDKPRETIKDLGQGTGDRLCRLEHITYSTHLKQAGYVWNAAGSKLPPVLEQEEGLTAEYLAQNISVLGKETLNQRLKTSELGFSGQPCIAYNKFGEGGDNFILDPRKGQCHLRKVDLMDGKHGFGFTNAAMKSYGRFSQNHLDAMVIHPDGIAIAVNWKNSKMEILEIPETPSPDQEAKEAQLLSGQGVRQGLMDGPTALKIARDGRILILETGNRRIQGFDTKGNPVPGFLGEKRLEGKTSQYAADLDQEQFSDSLRELFRRAGMSKLFTIEEGWQQLLDRQCLTEDLRHALAEQGLYLYWDEKDSRGSAAIKTVRTGAEWEIIEPARNYRYKAIKERGKISIYELITEMEIKAVKAGETWQLTDIAGGRAFLARAEGRAIRFYDYLSYVSLKKFSRADTYLDFSIEGLGYLYVLSYSGSGSRAEDYHLDIYQPDGSFLVRTPDNRLQPENPHYPNVAKFEVDEFRNLITLNFEKITGAGGRPEPSVSQWNPTTPLFELDKSHDGELRRGDMKAVRKLFAEHRITLTDSARLTAVKAGERYLIEDRQKVAEKERKLEFDVILCVDKFYVYRILK</sequence>
<dbReference type="RefSeq" id="WP_256132773.1">
    <property type="nucleotide sequence ID" value="NZ_JANFXK010000014.1"/>
</dbReference>
<organism evidence="2 3">
    <name type="scientific">Anaerovorax odorimutans</name>
    <dbReference type="NCBI Taxonomy" id="109327"/>
    <lineage>
        <taxon>Bacteria</taxon>
        <taxon>Bacillati</taxon>
        <taxon>Bacillota</taxon>
        <taxon>Clostridia</taxon>
        <taxon>Peptostreptococcales</taxon>
        <taxon>Anaerovoracaceae</taxon>
        <taxon>Anaerovorax</taxon>
    </lineage>
</organism>
<evidence type="ECO:0000313" key="3">
    <source>
        <dbReference type="Proteomes" id="UP001524502"/>
    </source>
</evidence>
<dbReference type="EMBL" id="JANFXK010000014">
    <property type="protein sequence ID" value="MCQ4637586.1"/>
    <property type="molecule type" value="Genomic_DNA"/>
</dbReference>
<gene>
    <name evidence="2" type="ORF">NE619_12700</name>
</gene>
<feature type="region of interest" description="Disordered" evidence="1">
    <location>
        <begin position="300"/>
        <end position="328"/>
    </location>
</feature>
<comment type="caution">
    <text evidence="2">The sequence shown here is derived from an EMBL/GenBank/DDBJ whole genome shotgun (WGS) entry which is preliminary data.</text>
</comment>
<name>A0ABT1RRS3_9FIRM</name>